<feature type="domain" description="Anti-sigma-28 factor FlgM C-terminal" evidence="1">
    <location>
        <begin position="37"/>
        <end position="90"/>
    </location>
</feature>
<proteinExistence type="predicted"/>
<protein>
    <recommendedName>
        <fullName evidence="1">Anti-sigma-28 factor FlgM C-terminal domain-containing protein</fullName>
    </recommendedName>
</protein>
<sequence>MAIEINSILPNNNSSDVYKTKEKALKNIGNSGSVPADSINISDSGMFIENIKNQINNAGAANVSKINDIQNNIKAGTYADSSKIAGGIINLINIIK</sequence>
<evidence type="ECO:0000313" key="2">
    <source>
        <dbReference type="EMBL" id="RZD18612.1"/>
    </source>
</evidence>
<dbReference type="InterPro" id="IPR031316">
    <property type="entry name" value="FlgM_C"/>
</dbReference>
<dbReference type="Pfam" id="PF04316">
    <property type="entry name" value="FlgM"/>
    <property type="match status" value="1"/>
</dbReference>
<accession>A0A519BMW8</accession>
<organism evidence="2 3">
    <name type="scientific">Candidatus Acididesulfobacter diazotrophicus</name>
    <dbReference type="NCBI Taxonomy" id="2597226"/>
    <lineage>
        <taxon>Bacteria</taxon>
        <taxon>Deltaproteobacteria</taxon>
        <taxon>Candidatus Acidulodesulfobacterales</taxon>
        <taxon>Candidatus Acididesulfobacter</taxon>
    </lineage>
</organism>
<comment type="caution">
    <text evidence="2">The sequence shown here is derived from an EMBL/GenBank/DDBJ whole genome shotgun (WGS) entry which is preliminary data.</text>
</comment>
<dbReference type="Proteomes" id="UP000319296">
    <property type="component" value="Unassembled WGS sequence"/>
</dbReference>
<dbReference type="AlphaFoldDB" id="A0A519BMW8"/>
<evidence type="ECO:0000313" key="3">
    <source>
        <dbReference type="Proteomes" id="UP000319296"/>
    </source>
</evidence>
<dbReference type="SUPFAM" id="SSF101498">
    <property type="entry name" value="Anti-sigma factor FlgM"/>
    <property type="match status" value="1"/>
</dbReference>
<dbReference type="InterPro" id="IPR035890">
    <property type="entry name" value="Anti-sigma-28_factor_FlgM_sf"/>
</dbReference>
<dbReference type="EMBL" id="SGBB01000007">
    <property type="protein sequence ID" value="RZD18612.1"/>
    <property type="molecule type" value="Genomic_DNA"/>
</dbReference>
<evidence type="ECO:0000259" key="1">
    <source>
        <dbReference type="Pfam" id="PF04316"/>
    </source>
</evidence>
<name>A0A519BMW8_9DELT</name>
<reference evidence="2 3" key="1">
    <citation type="journal article" date="2019" name="ISME J.">
        <title>Insights into ecological role of a new deltaproteobacterial order Candidatus Acidulodesulfobacterales by metagenomics and metatranscriptomics.</title>
        <authorList>
            <person name="Tan S."/>
            <person name="Liu J."/>
            <person name="Fang Y."/>
            <person name="Hedlund B.P."/>
            <person name="Lian Z.H."/>
            <person name="Huang L.Y."/>
            <person name="Li J.T."/>
            <person name="Huang L.N."/>
            <person name="Li W.J."/>
            <person name="Jiang H.C."/>
            <person name="Dong H.L."/>
            <person name="Shu W.S."/>
        </authorList>
    </citation>
    <scope>NUCLEOTIDE SEQUENCE [LARGE SCALE GENOMIC DNA]</scope>
    <source>
        <strain evidence="2">AP1</strain>
    </source>
</reference>
<gene>
    <name evidence="2" type="ORF">EVG15_05295</name>
</gene>